<evidence type="ECO:0000313" key="5">
    <source>
        <dbReference type="EMBL" id="TFK50833.1"/>
    </source>
</evidence>
<dbReference type="PANTHER" id="PTHR35897">
    <property type="entry name" value="METHYLTRANSFERASE AUSD"/>
    <property type="match status" value="1"/>
</dbReference>
<keyword evidence="2" id="KW-0808">Transferase</keyword>
<name>A0A5C3N0Z2_9AGAM</name>
<comment type="pathway">
    <text evidence="1">Secondary metabolite biosynthesis.</text>
</comment>
<dbReference type="PANTHER" id="PTHR35897:SF1">
    <property type="entry name" value="METHYLTRANSFERASE AUSD"/>
    <property type="match status" value="1"/>
</dbReference>
<dbReference type="SUPFAM" id="SSF53335">
    <property type="entry name" value="S-adenosyl-L-methionine-dependent methyltransferases"/>
    <property type="match status" value="1"/>
</dbReference>
<protein>
    <recommendedName>
        <fullName evidence="7">Methyltransferase domain-containing protein</fullName>
    </recommendedName>
</protein>
<comment type="similarity">
    <text evidence="4">Belongs to the class I-like SAM-binding methyltransferase superfamily.</text>
</comment>
<gene>
    <name evidence="5" type="ORF">OE88DRAFT_1712763</name>
</gene>
<accession>A0A5C3N0Z2</accession>
<evidence type="ECO:0000313" key="6">
    <source>
        <dbReference type="Proteomes" id="UP000305948"/>
    </source>
</evidence>
<dbReference type="STRING" id="5364.A0A5C3N0Z2"/>
<dbReference type="InterPro" id="IPR051654">
    <property type="entry name" value="Meroterpenoid_MTases"/>
</dbReference>
<dbReference type="GO" id="GO:0016740">
    <property type="term" value="F:transferase activity"/>
    <property type="evidence" value="ECO:0007669"/>
    <property type="project" value="UniProtKB-KW"/>
</dbReference>
<reference evidence="5 6" key="1">
    <citation type="journal article" date="2019" name="Nat. Ecol. Evol.">
        <title>Megaphylogeny resolves global patterns of mushroom evolution.</title>
        <authorList>
            <person name="Varga T."/>
            <person name="Krizsan K."/>
            <person name="Foldi C."/>
            <person name="Dima B."/>
            <person name="Sanchez-Garcia M."/>
            <person name="Sanchez-Ramirez S."/>
            <person name="Szollosi G.J."/>
            <person name="Szarkandi J.G."/>
            <person name="Papp V."/>
            <person name="Albert L."/>
            <person name="Andreopoulos W."/>
            <person name="Angelini C."/>
            <person name="Antonin V."/>
            <person name="Barry K.W."/>
            <person name="Bougher N.L."/>
            <person name="Buchanan P."/>
            <person name="Buyck B."/>
            <person name="Bense V."/>
            <person name="Catcheside P."/>
            <person name="Chovatia M."/>
            <person name="Cooper J."/>
            <person name="Damon W."/>
            <person name="Desjardin D."/>
            <person name="Finy P."/>
            <person name="Geml J."/>
            <person name="Haridas S."/>
            <person name="Hughes K."/>
            <person name="Justo A."/>
            <person name="Karasinski D."/>
            <person name="Kautmanova I."/>
            <person name="Kiss B."/>
            <person name="Kocsube S."/>
            <person name="Kotiranta H."/>
            <person name="LaButti K.M."/>
            <person name="Lechner B.E."/>
            <person name="Liimatainen K."/>
            <person name="Lipzen A."/>
            <person name="Lukacs Z."/>
            <person name="Mihaltcheva S."/>
            <person name="Morgado L.N."/>
            <person name="Niskanen T."/>
            <person name="Noordeloos M.E."/>
            <person name="Ohm R.A."/>
            <person name="Ortiz-Santana B."/>
            <person name="Ovrebo C."/>
            <person name="Racz N."/>
            <person name="Riley R."/>
            <person name="Savchenko A."/>
            <person name="Shiryaev A."/>
            <person name="Soop K."/>
            <person name="Spirin V."/>
            <person name="Szebenyi C."/>
            <person name="Tomsovsky M."/>
            <person name="Tulloss R.E."/>
            <person name="Uehling J."/>
            <person name="Grigoriev I.V."/>
            <person name="Vagvolgyi C."/>
            <person name="Papp T."/>
            <person name="Martin F.M."/>
            <person name="Miettinen O."/>
            <person name="Hibbett D.S."/>
            <person name="Nagy L.G."/>
        </authorList>
    </citation>
    <scope>NUCLEOTIDE SEQUENCE [LARGE SCALE GENOMIC DNA]</scope>
    <source>
        <strain evidence="5 6">OMC1185</strain>
    </source>
</reference>
<keyword evidence="3" id="KW-0949">S-adenosyl-L-methionine</keyword>
<evidence type="ECO:0000256" key="3">
    <source>
        <dbReference type="ARBA" id="ARBA00022691"/>
    </source>
</evidence>
<evidence type="ECO:0008006" key="7">
    <source>
        <dbReference type="Google" id="ProtNLM"/>
    </source>
</evidence>
<proteinExistence type="inferred from homology"/>
<dbReference type="InterPro" id="IPR029063">
    <property type="entry name" value="SAM-dependent_MTases_sf"/>
</dbReference>
<dbReference type="AlphaFoldDB" id="A0A5C3N0Z2"/>
<dbReference type="Gene3D" id="3.40.50.150">
    <property type="entry name" value="Vaccinia Virus protein VP39"/>
    <property type="match status" value="1"/>
</dbReference>
<evidence type="ECO:0000256" key="4">
    <source>
        <dbReference type="ARBA" id="ARBA00038314"/>
    </source>
</evidence>
<organism evidence="5 6">
    <name type="scientific">Heliocybe sulcata</name>
    <dbReference type="NCBI Taxonomy" id="5364"/>
    <lineage>
        <taxon>Eukaryota</taxon>
        <taxon>Fungi</taxon>
        <taxon>Dikarya</taxon>
        <taxon>Basidiomycota</taxon>
        <taxon>Agaricomycotina</taxon>
        <taxon>Agaricomycetes</taxon>
        <taxon>Gloeophyllales</taxon>
        <taxon>Gloeophyllaceae</taxon>
        <taxon>Heliocybe</taxon>
    </lineage>
</organism>
<keyword evidence="6" id="KW-1185">Reference proteome</keyword>
<evidence type="ECO:0000256" key="1">
    <source>
        <dbReference type="ARBA" id="ARBA00005179"/>
    </source>
</evidence>
<dbReference type="EMBL" id="ML213512">
    <property type="protein sequence ID" value="TFK50833.1"/>
    <property type="molecule type" value="Genomic_DNA"/>
</dbReference>
<dbReference type="OrthoDB" id="2094832at2759"/>
<evidence type="ECO:0000256" key="2">
    <source>
        <dbReference type="ARBA" id="ARBA00022679"/>
    </source>
</evidence>
<sequence length="303" mass="33868">MSYFATILKLFGVPTGITLPVLNADLYSLGEEESAFFKSQTGIADDEELKKHILTVQDKAYKVYPYPCIRRFAFTKLKISRHPAYQQFLQLGKTCERGVFLDIGCCVGNDARKAIADGYPMRNVIASDLRPEFWNLGHELFKSTPQTFPVPFIPGNALESTLIGSTEPRYSPPSSPAPELSSLTSLTPLLGRVSAIHASAFFHVFNEAEQFQVAQRLGALLSTEPGSVIFGSHEGRPESGTREYIPGVRMFCHSPESWRELWEERIFKKGSVKVDAQLEQVARSDLSSTSEVHYLLVWSVTRL</sequence>
<dbReference type="Proteomes" id="UP000305948">
    <property type="component" value="Unassembled WGS sequence"/>
</dbReference>